<dbReference type="Gene3D" id="1.20.120.1490">
    <property type="match status" value="1"/>
</dbReference>
<feature type="region of interest" description="Disordered" evidence="1">
    <location>
        <begin position="174"/>
        <end position="201"/>
    </location>
</feature>
<gene>
    <name evidence="2" type="ORF">MELA_02280</name>
</gene>
<dbReference type="Pfam" id="PF13801">
    <property type="entry name" value="Metal_resist"/>
    <property type="match status" value="1"/>
</dbReference>
<keyword evidence="3" id="KW-1185">Reference proteome</keyword>
<dbReference type="Proteomes" id="UP000334340">
    <property type="component" value="Unassembled WGS sequence"/>
</dbReference>
<proteinExistence type="predicted"/>
<organism evidence="2 3">
    <name type="scientific">Candidatus Methylomirabilis lanthanidiphila</name>
    <dbReference type="NCBI Taxonomy" id="2211376"/>
    <lineage>
        <taxon>Bacteria</taxon>
        <taxon>Candidatus Methylomirabilota</taxon>
        <taxon>Candidatus Methylomirabilia</taxon>
        <taxon>Candidatus Methylomirabilales</taxon>
        <taxon>Candidatus Methylomirabilaceae</taxon>
        <taxon>Candidatus Methylomirabilis</taxon>
    </lineage>
</organism>
<evidence type="ECO:0000256" key="1">
    <source>
        <dbReference type="SAM" id="MobiDB-lite"/>
    </source>
</evidence>
<evidence type="ECO:0000313" key="2">
    <source>
        <dbReference type="EMBL" id="VUZ85893.1"/>
    </source>
</evidence>
<dbReference type="InterPro" id="IPR012899">
    <property type="entry name" value="LTXXQ"/>
</dbReference>
<protein>
    <recommendedName>
        <fullName evidence="4">Periplasmic heavy metal sensor</fullName>
    </recommendedName>
</protein>
<accession>A0A564ZL48</accession>
<feature type="compositionally biased region" description="Pro residues" evidence="1">
    <location>
        <begin position="192"/>
        <end position="201"/>
    </location>
</feature>
<sequence>MRAVATAVLLLMSAAGSVFLPIWTQVVSAEEGAGGPGMMGYRIFPETMRGIHEMMRSMGLMEPGFHARKGRERPLISLMLMSKEQLGLTADQGRRLRELQIDFQKESIKRTAEIDVAELELNGLLEQDMVDVAKVEALAKKIAMLQADLRIARIKTIEAGKAVLTPEQREKLDQLGHESIKGDTGKRMMSPGMPPTHPGVR</sequence>
<evidence type="ECO:0008006" key="4">
    <source>
        <dbReference type="Google" id="ProtNLM"/>
    </source>
</evidence>
<dbReference type="AlphaFoldDB" id="A0A564ZL48"/>
<dbReference type="EMBL" id="CABIKM010000036">
    <property type="protein sequence ID" value="VUZ85893.1"/>
    <property type="molecule type" value="Genomic_DNA"/>
</dbReference>
<name>A0A564ZL48_9BACT</name>
<evidence type="ECO:0000313" key="3">
    <source>
        <dbReference type="Proteomes" id="UP000334340"/>
    </source>
</evidence>
<dbReference type="InterPro" id="IPR025961">
    <property type="entry name" value="Metal_resist"/>
</dbReference>
<dbReference type="CDD" id="cd09916">
    <property type="entry name" value="CpxP_like"/>
    <property type="match status" value="1"/>
</dbReference>
<reference evidence="2 3" key="1">
    <citation type="submission" date="2019-07" db="EMBL/GenBank/DDBJ databases">
        <authorList>
            <person name="Cremers G."/>
        </authorList>
    </citation>
    <scope>NUCLEOTIDE SEQUENCE [LARGE SCALE GENOMIC DNA]</scope>
</reference>
<dbReference type="GO" id="GO:0042597">
    <property type="term" value="C:periplasmic space"/>
    <property type="evidence" value="ECO:0007669"/>
    <property type="project" value="InterPro"/>
</dbReference>
<feature type="compositionally biased region" description="Basic and acidic residues" evidence="1">
    <location>
        <begin position="174"/>
        <end position="186"/>
    </location>
</feature>